<keyword evidence="1" id="KW-0456">Lyase</keyword>
<dbReference type="OrthoDB" id="4379184at2759"/>
<keyword evidence="2" id="KW-1185">Reference proteome</keyword>
<comment type="caution">
    <text evidence="1">The sequence shown here is derived from an EMBL/GenBank/DDBJ whole genome shotgun (WGS) entry which is preliminary data.</text>
</comment>
<reference evidence="1" key="1">
    <citation type="submission" date="2020-01" db="EMBL/GenBank/DDBJ databases">
        <title>Identification and distribution of gene clusters putatively required for synthesis of sphingolipid metabolism inhibitors in phylogenetically diverse species of the filamentous fungus Fusarium.</title>
        <authorList>
            <person name="Kim H.-S."/>
            <person name="Busman M."/>
            <person name="Brown D.W."/>
            <person name="Divon H."/>
            <person name="Uhlig S."/>
            <person name="Proctor R.H."/>
        </authorList>
    </citation>
    <scope>NUCLEOTIDE SEQUENCE</scope>
    <source>
        <strain evidence="1">NRRL 53441</strain>
    </source>
</reference>
<dbReference type="EMBL" id="JAADJG010000374">
    <property type="protein sequence ID" value="KAF4447814.1"/>
    <property type="molecule type" value="Genomic_DNA"/>
</dbReference>
<dbReference type="Pfam" id="PF03243">
    <property type="entry name" value="MerB"/>
    <property type="match status" value="1"/>
</dbReference>
<dbReference type="Proteomes" id="UP000605986">
    <property type="component" value="Unassembled WGS sequence"/>
</dbReference>
<accession>A0A8H4KDJ4</accession>
<gene>
    <name evidence="1" type="ORF">F53441_8680</name>
</gene>
<name>A0A8H4KDJ4_9HYPO</name>
<proteinExistence type="predicted"/>
<sequence length="66" mass="7525">MELSCNLTLVRLGAMGEETTITVKDGRLQDKDYVIRFPVPMSKAWDNVIYTCSGLLLFRNEVEVDE</sequence>
<protein>
    <submittedName>
        <fullName evidence="1">Alkylmercury lyase</fullName>
    </submittedName>
</protein>
<dbReference type="InterPro" id="IPR004927">
    <property type="entry name" value="MerB"/>
</dbReference>
<evidence type="ECO:0000313" key="2">
    <source>
        <dbReference type="Proteomes" id="UP000605986"/>
    </source>
</evidence>
<dbReference type="AlphaFoldDB" id="A0A8H4KDJ4"/>
<dbReference type="GO" id="GO:0018836">
    <property type="term" value="F:alkylmercury lyase activity"/>
    <property type="evidence" value="ECO:0007669"/>
    <property type="project" value="InterPro"/>
</dbReference>
<organism evidence="1 2">
    <name type="scientific">Fusarium austroafricanum</name>
    <dbReference type="NCBI Taxonomy" id="2364996"/>
    <lineage>
        <taxon>Eukaryota</taxon>
        <taxon>Fungi</taxon>
        <taxon>Dikarya</taxon>
        <taxon>Ascomycota</taxon>
        <taxon>Pezizomycotina</taxon>
        <taxon>Sordariomycetes</taxon>
        <taxon>Hypocreomycetidae</taxon>
        <taxon>Hypocreales</taxon>
        <taxon>Nectriaceae</taxon>
        <taxon>Fusarium</taxon>
        <taxon>Fusarium concolor species complex</taxon>
    </lineage>
</organism>
<evidence type="ECO:0000313" key="1">
    <source>
        <dbReference type="EMBL" id="KAF4447814.1"/>
    </source>
</evidence>